<evidence type="ECO:0000313" key="3">
    <source>
        <dbReference type="EMBL" id="AKP49880.1"/>
    </source>
</evidence>
<dbReference type="AlphaFoldDB" id="A0A0H4P9Q8"/>
<organism evidence="3 4">
    <name type="scientific">Cyclobacterium amurskyense</name>
    <dbReference type="NCBI Taxonomy" id="320787"/>
    <lineage>
        <taxon>Bacteria</taxon>
        <taxon>Pseudomonadati</taxon>
        <taxon>Bacteroidota</taxon>
        <taxon>Cytophagia</taxon>
        <taxon>Cytophagales</taxon>
        <taxon>Cyclobacteriaceae</taxon>
        <taxon>Cyclobacterium</taxon>
    </lineage>
</organism>
<dbReference type="InterPro" id="IPR002509">
    <property type="entry name" value="NODB_dom"/>
</dbReference>
<dbReference type="Proteomes" id="UP000036520">
    <property type="component" value="Chromosome"/>
</dbReference>
<dbReference type="Pfam" id="PF01522">
    <property type="entry name" value="Polysacc_deac_1"/>
    <property type="match status" value="1"/>
</dbReference>
<dbReference type="SUPFAM" id="SSF88713">
    <property type="entry name" value="Glycoside hydrolase/deacetylase"/>
    <property type="match status" value="1"/>
</dbReference>
<name>A0A0H4P9Q8_9BACT</name>
<accession>A0A0H4P9Q8</accession>
<gene>
    <name evidence="3" type="ORF">CA2015_0407</name>
</gene>
<dbReference type="GO" id="GO:0016810">
    <property type="term" value="F:hydrolase activity, acting on carbon-nitrogen (but not peptide) bonds"/>
    <property type="evidence" value="ECO:0007669"/>
    <property type="project" value="InterPro"/>
</dbReference>
<dbReference type="EMBL" id="CP012040">
    <property type="protein sequence ID" value="AKP49880.1"/>
    <property type="molecule type" value="Genomic_DNA"/>
</dbReference>
<feature type="chain" id="PRO_5005207889" evidence="1">
    <location>
        <begin position="24"/>
        <end position="412"/>
    </location>
</feature>
<dbReference type="Gene3D" id="2.60.120.260">
    <property type="entry name" value="Galactose-binding domain-like"/>
    <property type="match status" value="1"/>
</dbReference>
<dbReference type="PANTHER" id="PTHR10587">
    <property type="entry name" value="GLYCOSYL TRANSFERASE-RELATED"/>
    <property type="match status" value="1"/>
</dbReference>
<evidence type="ECO:0000259" key="2">
    <source>
        <dbReference type="PROSITE" id="PS51677"/>
    </source>
</evidence>
<reference evidence="3 4" key="1">
    <citation type="submission" date="2015-07" db="EMBL/GenBank/DDBJ databases">
        <authorList>
            <person name="Kim K.M."/>
        </authorList>
    </citation>
    <scope>NUCLEOTIDE SEQUENCE [LARGE SCALE GENOMIC DNA]</scope>
    <source>
        <strain evidence="3 4">KCTC 12363</strain>
    </source>
</reference>
<dbReference type="GO" id="GO:0005975">
    <property type="term" value="P:carbohydrate metabolic process"/>
    <property type="evidence" value="ECO:0007669"/>
    <property type="project" value="InterPro"/>
</dbReference>
<proteinExistence type="predicted"/>
<dbReference type="InterPro" id="IPR011330">
    <property type="entry name" value="Glyco_hydro/deAcase_b/a-brl"/>
</dbReference>
<dbReference type="Gene3D" id="3.20.20.370">
    <property type="entry name" value="Glycoside hydrolase/deacetylase"/>
    <property type="match status" value="1"/>
</dbReference>
<dbReference type="KEGG" id="camu:CA2015_0407"/>
<dbReference type="CDD" id="cd10967">
    <property type="entry name" value="CE4_GLA_like_6s"/>
    <property type="match status" value="1"/>
</dbReference>
<evidence type="ECO:0000256" key="1">
    <source>
        <dbReference type="SAM" id="SignalP"/>
    </source>
</evidence>
<dbReference type="STRING" id="320787.CA2015_0407"/>
<dbReference type="OrthoDB" id="9806342at2"/>
<dbReference type="InterPro" id="IPR050248">
    <property type="entry name" value="Polysacc_deacetylase_ArnD"/>
</dbReference>
<protein>
    <submittedName>
        <fullName evidence="3">Polysaccharide deacetylase</fullName>
    </submittedName>
</protein>
<dbReference type="PROSITE" id="PS51677">
    <property type="entry name" value="NODB"/>
    <property type="match status" value="1"/>
</dbReference>
<feature type="domain" description="NodB homology" evidence="2">
    <location>
        <begin position="36"/>
        <end position="253"/>
    </location>
</feature>
<dbReference type="RefSeq" id="WP_048640368.1">
    <property type="nucleotide sequence ID" value="NZ_CP012040.1"/>
</dbReference>
<sequence>MKSIFSVSTLIVVLVLGVFSANAQNPDFPWPEGKKMAISLSFDDARASNPDPGATLLNEYGVKATFYVVPASMERNIEGWKMVVETGHEIGNHSLNHPCTGNFGWSRSEALEDYTLKRMRKELIDTNDEVERLLGVRPEVFAYPCGLSFVGKGEETQSYVPLISEMFLSGRGWKDEAPVDPYYADMAQLTGMEMDNMTFEEILPLIEAAGKDRKWLVLAGHENGTEGNQTTYLSMLRKLCEYANDPANGIWIAPVGTVAKYVNEKREEMEGSLNIPGITRAALNETVHLQAEKAKGIGPDIQYMPEWNAFGWFTAKDRVEWDLDLPKKGAYEVWMEWSVSDEEAGKPFVLTSGNQIIEGVIKPSGSWETFKKIKIGELTLEEDYNRIIVASGQEFEKGALMDLKALTLVPIK</sequence>
<evidence type="ECO:0000313" key="4">
    <source>
        <dbReference type="Proteomes" id="UP000036520"/>
    </source>
</evidence>
<feature type="signal peptide" evidence="1">
    <location>
        <begin position="1"/>
        <end position="23"/>
    </location>
</feature>
<keyword evidence="1" id="KW-0732">Signal</keyword>
<keyword evidence="4" id="KW-1185">Reference proteome</keyword>